<organism evidence="3 4">
    <name type="scientific">Kitasatospora misakiensis</name>
    <dbReference type="NCBI Taxonomy" id="67330"/>
    <lineage>
        <taxon>Bacteria</taxon>
        <taxon>Bacillati</taxon>
        <taxon>Actinomycetota</taxon>
        <taxon>Actinomycetes</taxon>
        <taxon>Kitasatosporales</taxon>
        <taxon>Streptomycetaceae</taxon>
        <taxon>Kitasatospora</taxon>
    </lineage>
</organism>
<comment type="caution">
    <text evidence="3">The sequence shown here is derived from an EMBL/GenBank/DDBJ whole genome shotgun (WGS) entry which is preliminary data.</text>
</comment>
<evidence type="ECO:0000313" key="3">
    <source>
        <dbReference type="EMBL" id="MFC5667716.1"/>
    </source>
</evidence>
<keyword evidence="2" id="KW-0472">Membrane</keyword>
<feature type="compositionally biased region" description="Basic and acidic residues" evidence="1">
    <location>
        <begin position="148"/>
        <end position="183"/>
    </location>
</feature>
<sequence>MDGPALSGRERRLLDEIECDLRRDTRLDRRLSTMGAAERPRRLWNALRGLGHRLPTGVLMTALVMAAICLSIAVRRPTTVVAIATAAVWVGSVALAAGLSALLRRHRRHRAEPVDGLPDGGYREPGARRHPSFPADPDPGRHPGWGAYRDRDGEQGDGRADDQGDEPGGRGRRERRPWDHPEA</sequence>
<keyword evidence="4" id="KW-1185">Reference proteome</keyword>
<name>A0ABW0XBD4_9ACTN</name>
<dbReference type="RefSeq" id="WP_380229381.1">
    <property type="nucleotide sequence ID" value="NZ_JBHSOF010000065.1"/>
</dbReference>
<dbReference type="EMBL" id="JBHSOF010000065">
    <property type="protein sequence ID" value="MFC5667716.1"/>
    <property type="molecule type" value="Genomic_DNA"/>
</dbReference>
<evidence type="ECO:0000313" key="4">
    <source>
        <dbReference type="Proteomes" id="UP001595975"/>
    </source>
</evidence>
<keyword evidence="2" id="KW-0812">Transmembrane</keyword>
<reference evidence="4" key="1">
    <citation type="journal article" date="2019" name="Int. J. Syst. Evol. Microbiol.">
        <title>The Global Catalogue of Microorganisms (GCM) 10K type strain sequencing project: providing services to taxonomists for standard genome sequencing and annotation.</title>
        <authorList>
            <consortium name="The Broad Institute Genomics Platform"/>
            <consortium name="The Broad Institute Genome Sequencing Center for Infectious Disease"/>
            <person name="Wu L."/>
            <person name="Ma J."/>
        </authorList>
    </citation>
    <scope>NUCLEOTIDE SEQUENCE [LARGE SCALE GENOMIC DNA]</scope>
    <source>
        <strain evidence="4">CGMCC 4.1437</strain>
    </source>
</reference>
<feature type="transmembrane region" description="Helical" evidence="2">
    <location>
        <begin position="54"/>
        <end position="74"/>
    </location>
</feature>
<feature type="region of interest" description="Disordered" evidence="1">
    <location>
        <begin position="112"/>
        <end position="183"/>
    </location>
</feature>
<accession>A0ABW0XBD4</accession>
<keyword evidence="2" id="KW-1133">Transmembrane helix</keyword>
<evidence type="ECO:0000256" key="1">
    <source>
        <dbReference type="SAM" id="MobiDB-lite"/>
    </source>
</evidence>
<protein>
    <submittedName>
        <fullName evidence="3">DUF3040 domain-containing protein</fullName>
    </submittedName>
</protein>
<dbReference type="Proteomes" id="UP001595975">
    <property type="component" value="Unassembled WGS sequence"/>
</dbReference>
<proteinExistence type="predicted"/>
<feature type="transmembrane region" description="Helical" evidence="2">
    <location>
        <begin position="80"/>
        <end position="103"/>
    </location>
</feature>
<gene>
    <name evidence="3" type="ORF">ACFP3U_32725</name>
</gene>
<evidence type="ECO:0000256" key="2">
    <source>
        <dbReference type="SAM" id="Phobius"/>
    </source>
</evidence>